<proteinExistence type="predicted"/>
<dbReference type="EMBL" id="JAAXOM010000013">
    <property type="protein sequence ID" value="NKX91517.1"/>
    <property type="molecule type" value="Genomic_DNA"/>
</dbReference>
<feature type="chain" id="PRO_5032647444" evidence="1">
    <location>
        <begin position="24"/>
        <end position="382"/>
    </location>
</feature>
<organism evidence="4 5">
    <name type="scientific">Nocardia coubleae</name>
    <dbReference type="NCBI Taxonomy" id="356147"/>
    <lineage>
        <taxon>Bacteria</taxon>
        <taxon>Bacillati</taxon>
        <taxon>Actinomycetota</taxon>
        <taxon>Actinomycetes</taxon>
        <taxon>Mycobacteriales</taxon>
        <taxon>Nocardiaceae</taxon>
        <taxon>Nocardia</taxon>
    </lineage>
</organism>
<evidence type="ECO:0000256" key="1">
    <source>
        <dbReference type="SAM" id="SignalP"/>
    </source>
</evidence>
<feature type="domain" description="DUF7373" evidence="3">
    <location>
        <begin position="237"/>
        <end position="379"/>
    </location>
</feature>
<dbReference type="Pfam" id="PF24092">
    <property type="entry name" value="DUF7373_C"/>
    <property type="match status" value="1"/>
</dbReference>
<evidence type="ECO:0000313" key="5">
    <source>
        <dbReference type="Proteomes" id="UP000572007"/>
    </source>
</evidence>
<dbReference type="InterPro" id="IPR055797">
    <property type="entry name" value="DUF7373"/>
</dbReference>
<dbReference type="Pfam" id="PF24088">
    <property type="entry name" value="DUF7373"/>
    <property type="match status" value="1"/>
</dbReference>
<dbReference type="Proteomes" id="UP000572007">
    <property type="component" value="Unassembled WGS sequence"/>
</dbReference>
<protein>
    <submittedName>
        <fullName evidence="4">Uncharacterized protein</fullName>
    </submittedName>
</protein>
<accession>A0A846WFY5</accession>
<dbReference type="RefSeq" id="WP_157105155.1">
    <property type="nucleotide sequence ID" value="NZ_JAAXOM010000013.1"/>
</dbReference>
<dbReference type="InterPro" id="IPR056463">
    <property type="entry name" value="DUF7373_C"/>
</dbReference>
<evidence type="ECO:0000259" key="3">
    <source>
        <dbReference type="Pfam" id="PF24092"/>
    </source>
</evidence>
<reference evidence="4 5" key="1">
    <citation type="submission" date="2020-04" db="EMBL/GenBank/DDBJ databases">
        <title>MicrobeNet Type strains.</title>
        <authorList>
            <person name="Nicholson A.C."/>
        </authorList>
    </citation>
    <scope>NUCLEOTIDE SEQUENCE [LARGE SCALE GENOMIC DNA]</scope>
    <source>
        <strain evidence="4 5">DSM 44960</strain>
    </source>
</reference>
<name>A0A846WFY5_9NOCA</name>
<evidence type="ECO:0000313" key="4">
    <source>
        <dbReference type="EMBL" id="NKX91517.1"/>
    </source>
</evidence>
<dbReference type="AlphaFoldDB" id="A0A846WFY5"/>
<sequence length="382" mass="41801">MRYRWGAALLSLCLLTAACGDQAPDHGEYALVAQPGDYDDGPNRMRGTLVESLRLGERVIFADRIDPELTAGNGGGPLVGVRGVDDLLSGVQRTALDPFDVLAGFGVIGGNGLNDNELKNKFLSITLLSLPDEAQATAAAQAMAAADFGATPENVPIVLTEYPAALAHWRPGVPTVGSWLVWKNQVIRLYAKIVDPNPEQLADLLTRTYRAQLAELETFTPTPAADLSNLKLDPDKLLPRIVKTDDYWPDRWDFLVTGPRAFALRNNEPRTRMRELEANKVDTIAVAHNKFLYRTADSASAESYAEVEKQQMLTRYRETSGVAGLPGISCYSALRPDPASVPARRFACLVRHGEFVVRINGNQEVETRRQAVAQYALLGGSW</sequence>
<keyword evidence="5" id="KW-1185">Reference proteome</keyword>
<feature type="signal peptide" evidence="1">
    <location>
        <begin position="1"/>
        <end position="23"/>
    </location>
</feature>
<feature type="domain" description="DUF7373" evidence="2">
    <location>
        <begin position="39"/>
        <end position="231"/>
    </location>
</feature>
<comment type="caution">
    <text evidence="4">The sequence shown here is derived from an EMBL/GenBank/DDBJ whole genome shotgun (WGS) entry which is preliminary data.</text>
</comment>
<evidence type="ECO:0000259" key="2">
    <source>
        <dbReference type="Pfam" id="PF24088"/>
    </source>
</evidence>
<gene>
    <name evidence="4" type="ORF">HGA10_29980</name>
</gene>
<keyword evidence="1" id="KW-0732">Signal</keyword>
<dbReference type="PROSITE" id="PS51257">
    <property type="entry name" value="PROKAR_LIPOPROTEIN"/>
    <property type="match status" value="1"/>
</dbReference>